<dbReference type="InterPro" id="IPR003439">
    <property type="entry name" value="ABC_transporter-like_ATP-bd"/>
</dbReference>
<reference evidence="5" key="1">
    <citation type="journal article" date="2020" name="J. Eukaryot. Microbiol.">
        <title>De novo Sequencing, Assembly and Annotation of the Transcriptome for the Free-Living Testate Amoeba Arcella intermedia.</title>
        <authorList>
            <person name="Ribeiro G.M."/>
            <person name="Porfirio-Sousa A.L."/>
            <person name="Maurer-Alcala X.X."/>
            <person name="Katz L.A."/>
            <person name="Lahr D.J.G."/>
        </authorList>
    </citation>
    <scope>NUCLEOTIDE SEQUENCE</scope>
</reference>
<dbReference type="Pfam" id="PF12848">
    <property type="entry name" value="ABC_tran_Xtn"/>
    <property type="match status" value="1"/>
</dbReference>
<dbReference type="PROSITE" id="PS50893">
    <property type="entry name" value="ABC_TRANSPORTER_2"/>
    <property type="match status" value="2"/>
</dbReference>
<accession>A0A6B2KZ86</accession>
<evidence type="ECO:0000256" key="2">
    <source>
        <dbReference type="ARBA" id="ARBA00022741"/>
    </source>
</evidence>
<dbReference type="InterPro" id="IPR050611">
    <property type="entry name" value="ABCF"/>
</dbReference>
<sequence length="631" mass="71637">MLKEDQQKQICAHLFKLLRPNYVDVPKKTAKLLHAPVNLSEISQKMDEEANKKIEWMKTEISTNYGMAPKSTRPVEADPGQAERNIKILPNAATFVKRRNKGNRVRDIQLKEFDIHMAGKLLLSNATLNLVYGRKYGLVGRNGIGKTTLMRQLSLRELPIPDMDILHVEQEIIGDDTIALESVLQADVERNELLEEEKKILAAKPKEGSQEESRLNTIYSQLADIDADKAPAIASSILAGLGFTTEMQGNTTKSFSGGWRMRLALARALFCQPELLLLDEPTNMLDIQAVLWLESYLRDKWKGTVLVISHDREFLNTVATDIIHFQEKKLAYYTGNYDTFEVTRTERLLNQKRAFESQTAQKAHIQKFIDKFRFNAKRASLVQSRLKKLSKMAPIPAVMEDPNFAFSFPTPDMLRPPVIQFTEVSFGYKPEKILFPKLNFSFDMESRVALVGANGQGKSTILSLICDEVKPRSGYIFRNARMRIGKFSQHHVDQMPLDKTPIEFLQRDYPGKDLQTYRDMLGRYGISGDMVFQKNNSLSGGQKSRVAFAHIGMKQPHIIILDEPTNHLDIETVDVLAQALNEFEGGIILVSHNERLISLVCDELWIVSNGTVVPARHDFEAYKKKLLGAFQ</sequence>
<dbReference type="AlphaFoldDB" id="A0A6B2KZ86"/>
<organism evidence="5">
    <name type="scientific">Arcella intermedia</name>
    <dbReference type="NCBI Taxonomy" id="1963864"/>
    <lineage>
        <taxon>Eukaryota</taxon>
        <taxon>Amoebozoa</taxon>
        <taxon>Tubulinea</taxon>
        <taxon>Elardia</taxon>
        <taxon>Arcellinida</taxon>
        <taxon>Sphaerothecina</taxon>
        <taxon>Arcellidae</taxon>
        <taxon>Arcella</taxon>
    </lineage>
</organism>
<evidence type="ECO:0000313" key="5">
    <source>
        <dbReference type="EMBL" id="NDV30022.1"/>
    </source>
</evidence>
<dbReference type="FunFam" id="3.40.50.300:FF:000104">
    <property type="entry name" value="ATP-binding cassette sub-family F member 3"/>
    <property type="match status" value="1"/>
</dbReference>
<feature type="domain" description="ABC transporter" evidence="4">
    <location>
        <begin position="419"/>
        <end position="631"/>
    </location>
</feature>
<keyword evidence="2" id="KW-0547">Nucleotide-binding</keyword>
<keyword evidence="3" id="KW-0067">ATP-binding</keyword>
<dbReference type="SMART" id="SM00382">
    <property type="entry name" value="AAA"/>
    <property type="match status" value="2"/>
</dbReference>
<dbReference type="Pfam" id="PF00005">
    <property type="entry name" value="ABC_tran"/>
    <property type="match status" value="2"/>
</dbReference>
<dbReference type="InterPro" id="IPR032781">
    <property type="entry name" value="ABC_tran_Xtn"/>
</dbReference>
<protein>
    <recommendedName>
        <fullName evidence="4">ABC transporter domain-containing protein</fullName>
    </recommendedName>
</protein>
<evidence type="ECO:0000256" key="1">
    <source>
        <dbReference type="ARBA" id="ARBA00022737"/>
    </source>
</evidence>
<dbReference type="InterPro" id="IPR027417">
    <property type="entry name" value="P-loop_NTPase"/>
</dbReference>
<evidence type="ECO:0000259" key="4">
    <source>
        <dbReference type="PROSITE" id="PS50893"/>
    </source>
</evidence>
<dbReference type="InterPro" id="IPR003593">
    <property type="entry name" value="AAA+_ATPase"/>
</dbReference>
<dbReference type="InterPro" id="IPR017871">
    <property type="entry name" value="ABC_transporter-like_CS"/>
</dbReference>
<dbReference type="SUPFAM" id="SSF52540">
    <property type="entry name" value="P-loop containing nucleoside triphosphate hydrolases"/>
    <property type="match status" value="2"/>
</dbReference>
<dbReference type="Gene3D" id="3.40.50.300">
    <property type="entry name" value="P-loop containing nucleotide triphosphate hydrolases"/>
    <property type="match status" value="2"/>
</dbReference>
<proteinExistence type="predicted"/>
<dbReference type="PROSITE" id="PS00211">
    <property type="entry name" value="ABC_TRANSPORTER_1"/>
    <property type="match status" value="1"/>
</dbReference>
<dbReference type="FunFam" id="3.40.50.300:FF:000011">
    <property type="entry name" value="Putative ABC transporter ATP-binding component"/>
    <property type="match status" value="1"/>
</dbReference>
<feature type="domain" description="ABC transporter" evidence="4">
    <location>
        <begin position="105"/>
        <end position="352"/>
    </location>
</feature>
<keyword evidence="1" id="KW-0677">Repeat</keyword>
<dbReference type="CDD" id="cd03221">
    <property type="entry name" value="ABCF_EF-3"/>
    <property type="match status" value="2"/>
</dbReference>
<dbReference type="GO" id="GO:0016887">
    <property type="term" value="F:ATP hydrolysis activity"/>
    <property type="evidence" value="ECO:0007669"/>
    <property type="project" value="InterPro"/>
</dbReference>
<dbReference type="GO" id="GO:0005524">
    <property type="term" value="F:ATP binding"/>
    <property type="evidence" value="ECO:0007669"/>
    <property type="project" value="UniProtKB-KW"/>
</dbReference>
<evidence type="ECO:0000256" key="3">
    <source>
        <dbReference type="ARBA" id="ARBA00022840"/>
    </source>
</evidence>
<dbReference type="PANTHER" id="PTHR19211">
    <property type="entry name" value="ATP-BINDING TRANSPORT PROTEIN-RELATED"/>
    <property type="match status" value="1"/>
</dbReference>
<dbReference type="EMBL" id="GIBP01001053">
    <property type="protein sequence ID" value="NDV30022.1"/>
    <property type="molecule type" value="Transcribed_RNA"/>
</dbReference>
<name>A0A6B2KZ86_9EUKA</name>
<dbReference type="PANTHER" id="PTHR19211:SF117">
    <property type="entry name" value="ATP-BINDING CASSETTE SUB-FAMILY F MEMBER 3"/>
    <property type="match status" value="1"/>
</dbReference>